<keyword evidence="3" id="KW-0472">Membrane</keyword>
<keyword evidence="2" id="KW-0808">Transferase</keyword>
<dbReference type="GO" id="GO:0016740">
    <property type="term" value="F:transferase activity"/>
    <property type="evidence" value="ECO:0007669"/>
    <property type="project" value="UniProtKB-KW"/>
</dbReference>
<reference evidence="5" key="1">
    <citation type="submission" date="2021-10" db="EMBL/GenBank/DDBJ databases">
        <title>De novo Genome Assembly of Clathrus columnatus (Basidiomycota, Fungi) Using Illumina and Nanopore Sequence Data.</title>
        <authorList>
            <person name="Ogiso-Tanaka E."/>
            <person name="Itagaki H."/>
            <person name="Hosoya T."/>
            <person name="Hosaka K."/>
        </authorList>
    </citation>
    <scope>NUCLEOTIDE SEQUENCE</scope>
    <source>
        <strain evidence="5">MO-923</strain>
    </source>
</reference>
<name>A0AAV5ANH3_9AGAM</name>
<comment type="similarity">
    <text evidence="1">Belongs to the glycosyltransferase 90 family.</text>
</comment>
<keyword evidence="6" id="KW-1185">Reference proteome</keyword>
<organism evidence="5 6">
    <name type="scientific">Clathrus columnatus</name>
    <dbReference type="NCBI Taxonomy" id="1419009"/>
    <lineage>
        <taxon>Eukaryota</taxon>
        <taxon>Fungi</taxon>
        <taxon>Dikarya</taxon>
        <taxon>Basidiomycota</taxon>
        <taxon>Agaricomycotina</taxon>
        <taxon>Agaricomycetes</taxon>
        <taxon>Phallomycetidae</taxon>
        <taxon>Phallales</taxon>
        <taxon>Clathraceae</taxon>
        <taxon>Clathrus</taxon>
    </lineage>
</organism>
<keyword evidence="3" id="KW-0812">Transmembrane</keyword>
<protein>
    <recommendedName>
        <fullName evidence="4">Glycosyl transferase CAP10 domain-containing protein</fullName>
    </recommendedName>
</protein>
<feature type="domain" description="Glycosyl transferase CAP10" evidence="4">
    <location>
        <begin position="288"/>
        <end position="585"/>
    </location>
</feature>
<gene>
    <name evidence="5" type="ORF">Clacol_008971</name>
</gene>
<evidence type="ECO:0000313" key="6">
    <source>
        <dbReference type="Proteomes" id="UP001050691"/>
    </source>
</evidence>
<dbReference type="Proteomes" id="UP001050691">
    <property type="component" value="Unassembled WGS sequence"/>
</dbReference>
<dbReference type="EMBL" id="BPWL01000010">
    <property type="protein sequence ID" value="GJJ14704.1"/>
    <property type="molecule type" value="Genomic_DNA"/>
</dbReference>
<dbReference type="Pfam" id="PF05686">
    <property type="entry name" value="Glyco_transf_90"/>
    <property type="match status" value="1"/>
</dbReference>
<evidence type="ECO:0000256" key="2">
    <source>
        <dbReference type="ARBA" id="ARBA00022679"/>
    </source>
</evidence>
<keyword evidence="3" id="KW-1133">Transmembrane helix</keyword>
<evidence type="ECO:0000313" key="5">
    <source>
        <dbReference type="EMBL" id="GJJ14704.1"/>
    </source>
</evidence>
<evidence type="ECO:0000256" key="3">
    <source>
        <dbReference type="SAM" id="Phobius"/>
    </source>
</evidence>
<evidence type="ECO:0000259" key="4">
    <source>
        <dbReference type="SMART" id="SM00672"/>
    </source>
</evidence>
<proteinExistence type="inferred from homology"/>
<dbReference type="InterPro" id="IPR006598">
    <property type="entry name" value="CAP10"/>
</dbReference>
<feature type="transmembrane region" description="Helical" evidence="3">
    <location>
        <begin position="6"/>
        <end position="28"/>
    </location>
</feature>
<dbReference type="SMART" id="SM00672">
    <property type="entry name" value="CAP10"/>
    <property type="match status" value="1"/>
</dbReference>
<comment type="caution">
    <text evidence="5">The sequence shown here is derived from an EMBL/GenBank/DDBJ whole genome shotgun (WGS) entry which is preliminary data.</text>
</comment>
<evidence type="ECO:0000256" key="1">
    <source>
        <dbReference type="ARBA" id="ARBA00010118"/>
    </source>
</evidence>
<dbReference type="PANTHER" id="PTHR12203">
    <property type="entry name" value="KDEL LYS-ASP-GLU-LEU CONTAINING - RELATED"/>
    <property type="match status" value="1"/>
</dbReference>
<dbReference type="AlphaFoldDB" id="A0AAV5ANH3"/>
<dbReference type="PANTHER" id="PTHR12203:SF35">
    <property type="entry name" value="PROTEIN O-GLUCOSYLTRANSFERASE 1"/>
    <property type="match status" value="1"/>
</dbReference>
<sequence>MSGGWILIASGFATFFITFLLLEIPLLLSPYVIIRWAPPSTHSSSDLTPPVSSPHPVTLLINEGTERYNNLLSSQSTTLEAATKEYRRRYSRDPPKGFDDWFAFAAENNVTIIDEYDSLMKDFSPFWKLSGEEFRERVHFAGRLPSIELVELKDGNSTMIRIEKNYVDKEGKSRASGFQRMMDKFAHKLPDMYFPINSKAEGRVLVPWEQKQDPLFGTANSSDTLEKLVQEFIHDWHGGGNVWEAFRVTCDPTSAARKLFGSYRSQPSLQSIQKAQVSFSDEKSSNMDFRFASRPDDNFDFCNNAWARYQQGHFFSDWRTIPVLLPILSPGKAPGYNDLLIPSHYYYSPSSKYTYGWDRIKTATPKEVDDLELPWENKTNKIFWRGATTGGGSTPAGFSSSYQRQRFVEMAGSESNITRRVLFKDPKSKQLVSADASLGSINNEIMDVGFTRATACKPETGGCDAIYKRFRFAETVPLGEHWRHKYLIDLDGMGYSARSMAFLASGSALLKSTVYREFFTDWIQPWVHYIPISQSYREIYNIYAFFSGPPLPLLKAANSSSQLSDRTNMGNDLLLQEIAQNGRKWKQTTGRKVDMEAYVYRLCLEYARLWADDREFMSMK</sequence>
<dbReference type="InterPro" id="IPR051091">
    <property type="entry name" value="O-Glucosyltr/Glycosyltrsf_90"/>
</dbReference>
<accession>A0AAV5ANH3</accession>